<dbReference type="PROSITE" id="PS50113">
    <property type="entry name" value="PAC"/>
    <property type="match status" value="1"/>
</dbReference>
<keyword evidence="3" id="KW-0600">Photoreceptor protein</keyword>
<dbReference type="InterPro" id="IPR005467">
    <property type="entry name" value="His_kinase_dom"/>
</dbReference>
<evidence type="ECO:0000256" key="11">
    <source>
        <dbReference type="ARBA" id="ARBA00023170"/>
    </source>
</evidence>
<dbReference type="InterPro" id="IPR011006">
    <property type="entry name" value="CheY-like_superfamily"/>
</dbReference>
<dbReference type="PANTHER" id="PTHR43047:SF64">
    <property type="entry name" value="HISTIDINE KINASE CONTAINING CHEY-HOMOLOGOUS RECEIVER DOMAIN AND PAS DOMAIN-RELATED"/>
    <property type="match status" value="1"/>
</dbReference>
<dbReference type="SUPFAM" id="SSF55874">
    <property type="entry name" value="ATPase domain of HSP90 chaperone/DNA topoisomerase II/histidine kinase"/>
    <property type="match status" value="1"/>
</dbReference>
<dbReference type="InterPro" id="IPR000700">
    <property type="entry name" value="PAS-assoc_C"/>
</dbReference>
<keyword evidence="5" id="KW-0716">Sensory transduction</keyword>
<dbReference type="Pfam" id="PF13426">
    <property type="entry name" value="PAS_9"/>
    <property type="match status" value="3"/>
</dbReference>
<dbReference type="InterPro" id="IPR004358">
    <property type="entry name" value="Sig_transdc_His_kin-like_C"/>
</dbReference>
<evidence type="ECO:0000256" key="3">
    <source>
        <dbReference type="ARBA" id="ARBA00022543"/>
    </source>
</evidence>
<keyword evidence="3" id="KW-0157">Chromophore</keyword>
<evidence type="ECO:0000256" key="7">
    <source>
        <dbReference type="ARBA" id="ARBA00022741"/>
    </source>
</evidence>
<dbReference type="SMART" id="SM00091">
    <property type="entry name" value="PAS"/>
    <property type="match status" value="4"/>
</dbReference>
<organism evidence="18 19">
    <name type="scientific">Klebsormidium nitens</name>
    <name type="common">Green alga</name>
    <name type="synonym">Ulothrix nitens</name>
    <dbReference type="NCBI Taxonomy" id="105231"/>
    <lineage>
        <taxon>Eukaryota</taxon>
        <taxon>Viridiplantae</taxon>
        <taxon>Streptophyta</taxon>
        <taxon>Klebsormidiophyceae</taxon>
        <taxon>Klebsormidiales</taxon>
        <taxon>Klebsormidiaceae</taxon>
        <taxon>Klebsormidium</taxon>
    </lineage>
</organism>
<keyword evidence="19" id="KW-1185">Reference proteome</keyword>
<dbReference type="PROSITE" id="PS50110">
    <property type="entry name" value="RESPONSE_REGULATORY"/>
    <property type="match status" value="1"/>
</dbReference>
<dbReference type="Pfam" id="PF00512">
    <property type="entry name" value="HisKA"/>
    <property type="match status" value="1"/>
</dbReference>
<gene>
    <name evidence="18" type="ORF">KFL_000410230</name>
</gene>
<sequence>MAPQWSSGCPVVDRFVRRSQSIQCLFDAETCKVRVPSRGLVRAVGAPNEAALCEVPVSDFLKSFPKHLLKQLESGQVPLASFSSYLRRWPQVAPFEQSKHYSIPDGAAVSQPEPIIKPSAERSCNSEGTIGCATLPPQSPGVETAKSPVVGTSGHQPEVSEAVHLSSGLDDVSSRLSTVSLDASTARGDQAPNGGSEKAFLGVDLERGLEGASGPLPGPLLVQVELQLLDLGDDELSVNDRARVGNRVDLERGSTDGGVCPRDDGLGGLRNGSPAEATRRGSVALATFCLLPEPADLTERLEKAERKFQQALDLVPEAIYAKDSEGRSLYVNKALAGLFGKTVPEMNLHWSCPEKGRHLATNAEAIENNRTLLFPEQEFTDSEGRKRCFRVMKTPFRTADTDEPAVVGLPLNNTELCASNGLPSSHSAFRKPTRRVRLLTELRASNRALRRSEARYSSFFDLAGVGTLTIGTSAAHVIADVSKGACDMLGASPDELVGARFPDLVAAEDWAAVSPELDSFLAAGGERFVREVRCVKKDGNELWARITVTLGGEDLEGYAIVMMEDIGESKRYQQLLQQEVTRFQGIVEHMSVGATFCEKGDGPIRVYCNRAVEEMLGYSREELSTLQAWLEIIWGKEEAPKHYEEYVEGRKKGTLMSPSATRLRTIRRKDGVVRLFECIGSSFPEGEVWIIHDVTDRQAAVEKLEAIFELSTDPIFVFMRGTILDCNTAAVKCLGCETKEEVLGNFGRFSPEFQPDGERSNDKALRMCDIAKRQGGCSFEWQHCKLDGTKFPTQIFFTEPKVLGGAEHMIAIFHDPTERKAAEAALTAAKEAAEAANHAKSQFLSNCSHEIRTPMNGVIGVAELLLRTELSPEQKSYVETIRSSGDFLLNLINDILDLAKIEAKNLQLEEVEFGLWAEVQQSLALVEISARERGIATRCHIEGGVPDAVVGDPMRLRQILMNLLSNAIKFTHEGSVEVFVSMAQELRGEGSSEGSPDEEVELPYLHPGMPSVLVQVEVRDTGVGIPEDAKARIFKAFMQADSSTSRRYGGTGLGLSICQTLATRMGGRIWVDSVVDRGSSFFFTVRLGVPPERSPSDQLRPRGGARPQKRRWSPSPRSLLDIKADAPILEATAIDELKVLVAEDNKVNQLVASKILQSLGCDFDVVENGEKAVEACVDGRYDVIFMDCHMPHMDGYEATRSIRVEEQKRGRRHVIIALTASALEDDAQKCLASGMDSFLSKPVRPQDIETALQSFLRP</sequence>
<reference evidence="18 19" key="1">
    <citation type="journal article" date="2014" name="Nat. Commun.">
        <title>Klebsormidium flaccidum genome reveals primary factors for plant terrestrial adaptation.</title>
        <authorList>
            <person name="Hori K."/>
            <person name="Maruyama F."/>
            <person name="Fujisawa T."/>
            <person name="Togashi T."/>
            <person name="Yamamoto N."/>
            <person name="Seo M."/>
            <person name="Sato S."/>
            <person name="Yamada T."/>
            <person name="Mori H."/>
            <person name="Tajima N."/>
            <person name="Moriyama T."/>
            <person name="Ikeuchi M."/>
            <person name="Watanabe M."/>
            <person name="Wada H."/>
            <person name="Kobayashi K."/>
            <person name="Saito M."/>
            <person name="Masuda T."/>
            <person name="Sasaki-Sekimoto Y."/>
            <person name="Mashiguchi K."/>
            <person name="Awai K."/>
            <person name="Shimojima M."/>
            <person name="Masuda S."/>
            <person name="Iwai M."/>
            <person name="Nobusawa T."/>
            <person name="Narise T."/>
            <person name="Kondo S."/>
            <person name="Saito H."/>
            <person name="Sato R."/>
            <person name="Murakawa M."/>
            <person name="Ihara Y."/>
            <person name="Oshima-Yamada Y."/>
            <person name="Ohtaka K."/>
            <person name="Satoh M."/>
            <person name="Sonobe K."/>
            <person name="Ishii M."/>
            <person name="Ohtani R."/>
            <person name="Kanamori-Sato M."/>
            <person name="Honoki R."/>
            <person name="Miyazaki D."/>
            <person name="Mochizuki H."/>
            <person name="Umetsu J."/>
            <person name="Higashi K."/>
            <person name="Shibata D."/>
            <person name="Kamiya Y."/>
            <person name="Sato N."/>
            <person name="Nakamura Y."/>
            <person name="Tabata S."/>
            <person name="Ida S."/>
            <person name="Kurokawa K."/>
            <person name="Ohta H."/>
        </authorList>
    </citation>
    <scope>NUCLEOTIDE SEQUENCE [LARGE SCALE GENOMIC DNA]</scope>
    <source>
        <strain evidence="18 19">NIES-2285</strain>
    </source>
</reference>
<dbReference type="Gene3D" id="3.40.50.2300">
    <property type="match status" value="1"/>
</dbReference>
<evidence type="ECO:0000259" key="14">
    <source>
        <dbReference type="PROSITE" id="PS50109"/>
    </source>
</evidence>
<dbReference type="Gene3D" id="1.10.287.130">
    <property type="match status" value="1"/>
</dbReference>
<accession>A0A1Y1HMS9</accession>
<dbReference type="CDD" id="cd00082">
    <property type="entry name" value="HisKA"/>
    <property type="match status" value="1"/>
</dbReference>
<feature type="domain" description="PAS" evidence="16">
    <location>
        <begin position="606"/>
        <end position="623"/>
    </location>
</feature>
<dbReference type="CDD" id="cd17546">
    <property type="entry name" value="REC_hyHK_CKI1_RcsC-like"/>
    <property type="match status" value="1"/>
</dbReference>
<dbReference type="InterPro" id="IPR035965">
    <property type="entry name" value="PAS-like_dom_sf"/>
</dbReference>
<dbReference type="CDD" id="cd00130">
    <property type="entry name" value="PAS"/>
    <property type="match status" value="2"/>
</dbReference>
<proteinExistence type="predicted"/>
<dbReference type="Gene3D" id="3.30.450.20">
    <property type="entry name" value="PAS domain"/>
    <property type="match status" value="4"/>
</dbReference>
<dbReference type="PROSITE" id="PS50109">
    <property type="entry name" value="HIS_KIN"/>
    <property type="match status" value="1"/>
</dbReference>
<dbReference type="FunFam" id="1.10.287.130:FF:000002">
    <property type="entry name" value="Two-component osmosensing histidine kinase"/>
    <property type="match status" value="1"/>
</dbReference>
<feature type="region of interest" description="Disordered" evidence="13">
    <location>
        <begin position="1092"/>
        <end position="1116"/>
    </location>
</feature>
<dbReference type="GO" id="GO:0009881">
    <property type="term" value="F:photoreceptor activity"/>
    <property type="evidence" value="ECO:0007669"/>
    <property type="project" value="UniProtKB-KW"/>
</dbReference>
<comment type="catalytic activity">
    <reaction evidence="1">
        <text>ATP + protein L-histidine = ADP + protein N-phospho-L-histidine.</text>
        <dbReference type="EC" id="2.7.13.3"/>
    </reaction>
</comment>
<evidence type="ECO:0000256" key="13">
    <source>
        <dbReference type="SAM" id="MobiDB-lite"/>
    </source>
</evidence>
<dbReference type="EC" id="2.7.13.3" evidence="2"/>
<name>A0A1Y1HMS9_KLENI</name>
<evidence type="ECO:0000256" key="12">
    <source>
        <dbReference type="PROSITE-ProRule" id="PRU00169"/>
    </source>
</evidence>
<protein>
    <recommendedName>
        <fullName evidence="2">histidine kinase</fullName>
        <ecNumber evidence="2">2.7.13.3</ecNumber>
    </recommendedName>
</protein>
<evidence type="ECO:0000256" key="6">
    <source>
        <dbReference type="ARBA" id="ARBA00022679"/>
    </source>
</evidence>
<evidence type="ECO:0000256" key="5">
    <source>
        <dbReference type="ARBA" id="ARBA00022606"/>
    </source>
</evidence>
<evidence type="ECO:0000256" key="4">
    <source>
        <dbReference type="ARBA" id="ARBA00022553"/>
    </source>
</evidence>
<dbReference type="NCBIfam" id="TIGR00229">
    <property type="entry name" value="sensory_box"/>
    <property type="match status" value="3"/>
</dbReference>
<evidence type="ECO:0000256" key="1">
    <source>
        <dbReference type="ARBA" id="ARBA00000085"/>
    </source>
</evidence>
<keyword evidence="9" id="KW-0067">ATP-binding</keyword>
<dbReference type="PROSITE" id="PS50112">
    <property type="entry name" value="PAS"/>
    <property type="match status" value="3"/>
</dbReference>
<keyword evidence="10" id="KW-0902">Two-component regulatory system</keyword>
<evidence type="ECO:0000256" key="8">
    <source>
        <dbReference type="ARBA" id="ARBA00022777"/>
    </source>
</evidence>
<feature type="modified residue" description="4-aspartylphosphate" evidence="12">
    <location>
        <position position="1187"/>
    </location>
</feature>
<dbReference type="CDD" id="cd16922">
    <property type="entry name" value="HATPase_EvgS-ArcB-TorS-like"/>
    <property type="match status" value="1"/>
</dbReference>
<dbReference type="GO" id="GO:0005524">
    <property type="term" value="F:ATP binding"/>
    <property type="evidence" value="ECO:0007669"/>
    <property type="project" value="UniProtKB-KW"/>
</dbReference>
<dbReference type="Proteomes" id="UP000054558">
    <property type="component" value="Unassembled WGS sequence"/>
</dbReference>
<evidence type="ECO:0000256" key="10">
    <source>
        <dbReference type="ARBA" id="ARBA00023012"/>
    </source>
</evidence>
<dbReference type="SUPFAM" id="SSF55785">
    <property type="entry name" value="PYP-like sensor domain (PAS domain)"/>
    <property type="match status" value="4"/>
</dbReference>
<dbReference type="InterPro" id="IPR003661">
    <property type="entry name" value="HisK_dim/P_dom"/>
</dbReference>
<dbReference type="SMART" id="SM00448">
    <property type="entry name" value="REC"/>
    <property type="match status" value="1"/>
</dbReference>
<dbReference type="PRINTS" id="PR00344">
    <property type="entry name" value="BCTRLSENSOR"/>
</dbReference>
<dbReference type="EMBL" id="DF236990">
    <property type="protein sequence ID" value="GAQ79924.1"/>
    <property type="molecule type" value="Genomic_DNA"/>
</dbReference>
<feature type="region of interest" description="Disordered" evidence="13">
    <location>
        <begin position="118"/>
        <end position="158"/>
    </location>
</feature>
<evidence type="ECO:0000259" key="16">
    <source>
        <dbReference type="PROSITE" id="PS50112"/>
    </source>
</evidence>
<feature type="domain" description="Response regulatory" evidence="15">
    <location>
        <begin position="1138"/>
        <end position="1256"/>
    </location>
</feature>
<dbReference type="SUPFAM" id="SSF52172">
    <property type="entry name" value="CheY-like"/>
    <property type="match status" value="1"/>
</dbReference>
<dbReference type="InterPro" id="IPR036890">
    <property type="entry name" value="HATPase_C_sf"/>
</dbReference>
<dbReference type="InterPro" id="IPR036097">
    <property type="entry name" value="HisK_dim/P_sf"/>
</dbReference>
<dbReference type="SMART" id="SM00387">
    <property type="entry name" value="HATPase_c"/>
    <property type="match status" value="1"/>
</dbReference>
<dbReference type="STRING" id="105231.A0A1Y1HMS9"/>
<dbReference type="Pfam" id="PF02518">
    <property type="entry name" value="HATPase_c"/>
    <property type="match status" value="1"/>
</dbReference>
<feature type="domain" description="PAS" evidence="16">
    <location>
        <begin position="304"/>
        <end position="346"/>
    </location>
</feature>
<evidence type="ECO:0000313" key="19">
    <source>
        <dbReference type="Proteomes" id="UP000054558"/>
    </source>
</evidence>
<feature type="domain" description="PAS" evidence="16">
    <location>
        <begin position="452"/>
        <end position="524"/>
    </location>
</feature>
<keyword evidence="7" id="KW-0547">Nucleotide-binding</keyword>
<dbReference type="AlphaFoldDB" id="A0A1Y1HMS9"/>
<evidence type="ECO:0000259" key="17">
    <source>
        <dbReference type="PROSITE" id="PS50113"/>
    </source>
</evidence>
<dbReference type="GO" id="GO:0000155">
    <property type="term" value="F:phosphorelay sensor kinase activity"/>
    <property type="evidence" value="ECO:0007669"/>
    <property type="project" value="InterPro"/>
</dbReference>
<dbReference type="InterPro" id="IPR000014">
    <property type="entry name" value="PAS"/>
</dbReference>
<evidence type="ECO:0000256" key="9">
    <source>
        <dbReference type="ARBA" id="ARBA00022840"/>
    </source>
</evidence>
<evidence type="ECO:0000259" key="15">
    <source>
        <dbReference type="PROSITE" id="PS50110"/>
    </source>
</evidence>
<feature type="domain" description="Histidine kinase" evidence="14">
    <location>
        <begin position="846"/>
        <end position="1089"/>
    </location>
</feature>
<dbReference type="OrthoDB" id="10266508at2759"/>
<dbReference type="Pfam" id="PF13188">
    <property type="entry name" value="PAS_8"/>
    <property type="match status" value="1"/>
</dbReference>
<dbReference type="Pfam" id="PF00072">
    <property type="entry name" value="Response_reg"/>
    <property type="match status" value="1"/>
</dbReference>
<feature type="region of interest" description="Disordered" evidence="13">
    <location>
        <begin position="253"/>
        <end position="276"/>
    </location>
</feature>
<dbReference type="SUPFAM" id="SSF47384">
    <property type="entry name" value="Homodimeric domain of signal transducing histidine kinase"/>
    <property type="match status" value="1"/>
</dbReference>
<keyword evidence="8 18" id="KW-0418">Kinase</keyword>
<evidence type="ECO:0000313" key="18">
    <source>
        <dbReference type="EMBL" id="GAQ79924.1"/>
    </source>
</evidence>
<evidence type="ECO:0000256" key="2">
    <source>
        <dbReference type="ARBA" id="ARBA00012438"/>
    </source>
</evidence>
<dbReference type="FunFam" id="3.30.565.10:FF:000010">
    <property type="entry name" value="Sensor histidine kinase RcsC"/>
    <property type="match status" value="1"/>
</dbReference>
<feature type="domain" description="PAC" evidence="17">
    <location>
        <begin position="528"/>
        <end position="578"/>
    </location>
</feature>
<dbReference type="SMART" id="SM00388">
    <property type="entry name" value="HisKA"/>
    <property type="match status" value="1"/>
</dbReference>
<dbReference type="InterPro" id="IPR003594">
    <property type="entry name" value="HATPase_dom"/>
</dbReference>
<dbReference type="OMA" id="CALERWI"/>
<keyword evidence="4 12" id="KW-0597">Phosphoprotein</keyword>
<keyword evidence="11" id="KW-0675">Receptor</keyword>
<dbReference type="InterPro" id="IPR001789">
    <property type="entry name" value="Sig_transdc_resp-reg_receiver"/>
</dbReference>
<dbReference type="Gene3D" id="3.30.565.10">
    <property type="entry name" value="Histidine kinase-like ATPase, C-terminal domain"/>
    <property type="match status" value="1"/>
</dbReference>
<dbReference type="PANTHER" id="PTHR43047">
    <property type="entry name" value="TWO-COMPONENT HISTIDINE PROTEIN KINASE"/>
    <property type="match status" value="1"/>
</dbReference>
<keyword evidence="6" id="KW-0808">Transferase</keyword>